<dbReference type="AlphaFoldDB" id="A0A2N9HJR0"/>
<reference evidence="8" key="1">
    <citation type="submission" date="2018-02" db="EMBL/GenBank/DDBJ databases">
        <authorList>
            <person name="Cohen D.B."/>
            <person name="Kent A.D."/>
        </authorList>
    </citation>
    <scope>NUCLEOTIDE SEQUENCE</scope>
</reference>
<evidence type="ECO:0000256" key="5">
    <source>
        <dbReference type="ARBA" id="ARBA00023136"/>
    </source>
</evidence>
<dbReference type="GO" id="GO:0022857">
    <property type="term" value="F:transmembrane transporter activity"/>
    <property type="evidence" value="ECO:0007669"/>
    <property type="project" value="InterPro"/>
</dbReference>
<keyword evidence="3 6" id="KW-0812">Transmembrane</keyword>
<feature type="domain" description="EamA" evidence="7">
    <location>
        <begin position="175"/>
        <end position="312"/>
    </location>
</feature>
<evidence type="ECO:0000256" key="2">
    <source>
        <dbReference type="ARBA" id="ARBA00007635"/>
    </source>
</evidence>
<evidence type="ECO:0000256" key="3">
    <source>
        <dbReference type="ARBA" id="ARBA00022692"/>
    </source>
</evidence>
<gene>
    <name evidence="8" type="ORF">FSB_LOCUS39852</name>
</gene>
<feature type="transmembrane region" description="Helical" evidence="6">
    <location>
        <begin position="268"/>
        <end position="288"/>
    </location>
</feature>
<name>A0A2N9HJR0_FAGSY</name>
<keyword evidence="4 6" id="KW-1133">Transmembrane helix</keyword>
<proteinExistence type="inferred from homology"/>
<dbReference type="Pfam" id="PF00892">
    <property type="entry name" value="EamA"/>
    <property type="match status" value="2"/>
</dbReference>
<dbReference type="InterPro" id="IPR000620">
    <property type="entry name" value="EamA_dom"/>
</dbReference>
<keyword evidence="5 6" id="KW-0472">Membrane</keyword>
<comment type="subcellular location">
    <subcellularLocation>
        <location evidence="1 6">Membrane</location>
        <topology evidence="1 6">Multi-pass membrane protein</topology>
    </subcellularLocation>
</comment>
<dbReference type="SUPFAM" id="SSF103481">
    <property type="entry name" value="Multidrug resistance efflux transporter EmrE"/>
    <property type="match status" value="2"/>
</dbReference>
<evidence type="ECO:0000256" key="4">
    <source>
        <dbReference type="ARBA" id="ARBA00022989"/>
    </source>
</evidence>
<evidence type="ECO:0000259" key="7">
    <source>
        <dbReference type="Pfam" id="PF00892"/>
    </source>
</evidence>
<organism evidence="8">
    <name type="scientific">Fagus sylvatica</name>
    <name type="common">Beechnut</name>
    <dbReference type="NCBI Taxonomy" id="28930"/>
    <lineage>
        <taxon>Eukaryota</taxon>
        <taxon>Viridiplantae</taxon>
        <taxon>Streptophyta</taxon>
        <taxon>Embryophyta</taxon>
        <taxon>Tracheophyta</taxon>
        <taxon>Spermatophyta</taxon>
        <taxon>Magnoliopsida</taxon>
        <taxon>eudicotyledons</taxon>
        <taxon>Gunneridae</taxon>
        <taxon>Pentapetalae</taxon>
        <taxon>rosids</taxon>
        <taxon>fabids</taxon>
        <taxon>Fagales</taxon>
        <taxon>Fagaceae</taxon>
        <taxon>Fagus</taxon>
    </lineage>
</organism>
<feature type="domain" description="EamA" evidence="7">
    <location>
        <begin position="25"/>
        <end position="123"/>
    </location>
</feature>
<feature type="transmembrane region" description="Helical" evidence="6">
    <location>
        <begin position="75"/>
        <end position="97"/>
    </location>
</feature>
<feature type="transmembrane region" description="Helical" evidence="6">
    <location>
        <begin position="238"/>
        <end position="256"/>
    </location>
</feature>
<accession>A0A2N9HJR0</accession>
<feature type="transmembrane region" description="Helical" evidence="6">
    <location>
        <begin position="40"/>
        <end position="63"/>
    </location>
</feature>
<evidence type="ECO:0000256" key="6">
    <source>
        <dbReference type="RuleBase" id="RU363077"/>
    </source>
</evidence>
<comment type="similarity">
    <text evidence="2 6">Belongs to the drug/metabolite transporter (DMT) superfamily. Plant drug/metabolite exporter (P-DME) (TC 2.A.7.4) family.</text>
</comment>
<feature type="transmembrane region" description="Helical" evidence="6">
    <location>
        <begin position="204"/>
        <end position="226"/>
    </location>
</feature>
<evidence type="ECO:0000256" key="1">
    <source>
        <dbReference type="ARBA" id="ARBA00004141"/>
    </source>
</evidence>
<protein>
    <recommendedName>
        <fullName evidence="6">WAT1-related protein</fullName>
    </recommendedName>
</protein>
<dbReference type="PANTHER" id="PTHR31218">
    <property type="entry name" value="WAT1-RELATED PROTEIN"/>
    <property type="match status" value="1"/>
</dbReference>
<evidence type="ECO:0000313" key="8">
    <source>
        <dbReference type="EMBL" id="SPD11970.1"/>
    </source>
</evidence>
<dbReference type="EMBL" id="OIVN01003542">
    <property type="protein sequence ID" value="SPD11970.1"/>
    <property type="molecule type" value="Genomic_DNA"/>
</dbReference>
<feature type="transmembrane region" description="Helical" evidence="6">
    <location>
        <begin position="294"/>
        <end position="314"/>
    </location>
</feature>
<dbReference type="InterPro" id="IPR030184">
    <property type="entry name" value="WAT1-related"/>
</dbReference>
<dbReference type="InterPro" id="IPR037185">
    <property type="entry name" value="EmrE-like"/>
</dbReference>
<sequence length="348" mass="38169">MAWRYRYKDALPFSAMIAAECANVGVNILFKAASFKGLSYYVFVLYMYAISTVILLPLAFIFRGTTGLPTFKLSLYYRIFLLGLLGFSGQLCGYKAIEYSSPTLASAISNLTPAFTFILAVIFRSFLLNSHHQPHSGALVVVFYKGPTIISAPSRSPSLLLHSPLDTSEKKWVIGGLLLAVQCLLFSSWYIVQTQVMKMYPAELVVVFLSLMCSTIIAAPVCLIAEGNVGAWRLRPDIALVAIIYSGFFGTSFNSVIHTWGLHLKGPVYVSIFKPLSIVIAGAMGVVFLGDALYLGSVIGAIILTMGFYAVIWAKAKEELRDDHCCNSLGSSSDDKTPLLDRYKIEGR</sequence>
<dbReference type="GO" id="GO:0016020">
    <property type="term" value="C:membrane"/>
    <property type="evidence" value="ECO:0007669"/>
    <property type="project" value="UniProtKB-SubCell"/>
</dbReference>
<feature type="transmembrane region" description="Helical" evidence="6">
    <location>
        <begin position="103"/>
        <end position="123"/>
    </location>
</feature>
<feature type="transmembrane region" description="Helical" evidence="6">
    <location>
        <begin position="172"/>
        <end position="192"/>
    </location>
</feature>